<reference evidence="3" key="1">
    <citation type="journal article" date="2014" name="Proc. Natl. Acad. Sci. U.S.A.">
        <title>Extensive sampling of basidiomycete genomes demonstrates inadequacy of the white-rot/brown-rot paradigm for wood decay fungi.</title>
        <authorList>
            <person name="Riley R."/>
            <person name="Salamov A.A."/>
            <person name="Brown D.W."/>
            <person name="Nagy L.G."/>
            <person name="Floudas D."/>
            <person name="Held B.W."/>
            <person name="Levasseur A."/>
            <person name="Lombard V."/>
            <person name="Morin E."/>
            <person name="Otillar R."/>
            <person name="Lindquist E.A."/>
            <person name="Sun H."/>
            <person name="LaButti K.M."/>
            <person name="Schmutz J."/>
            <person name="Jabbour D."/>
            <person name="Luo H."/>
            <person name="Baker S.E."/>
            <person name="Pisabarro A.G."/>
            <person name="Walton J.D."/>
            <person name="Blanchette R.A."/>
            <person name="Henrissat B."/>
            <person name="Martin F."/>
            <person name="Cullen D."/>
            <person name="Hibbett D.S."/>
            <person name="Grigoriev I.V."/>
        </authorList>
    </citation>
    <scope>NUCLEOTIDE SEQUENCE [LARGE SCALE GENOMIC DNA]</scope>
    <source>
        <strain evidence="3">PC15</strain>
    </source>
</reference>
<feature type="region of interest" description="Disordered" evidence="1">
    <location>
        <begin position="134"/>
        <end position="155"/>
    </location>
</feature>
<proteinExistence type="predicted"/>
<sequence length="263" mass="28660">MASPHPSQPDVLDYIDADDAMDTEETHTPRSSWSAADHDGYAAGSHEAANHCQDDPMTRQEFVEISQYLGELSSLLREAAEVNKQVFDSLLSEGRPDHNAATPTHRSELGSPPFAGRANEEAVLLRVFDAVGGSRQSKQTPVEPPSPSLLHRHHPNKHAPELFHMAMVGYYPSQMPPHIAIGVYNRAMGVFANNFQPVDALYVVDASVTPAGKASASLYVFRGGILRATVTIDDDAANMRPEYAEYNGRLVSVADLPGQYLPL</sequence>
<feature type="compositionally biased region" description="Acidic residues" evidence="1">
    <location>
        <begin position="13"/>
        <end position="23"/>
    </location>
</feature>
<name>A0A067NQ69_PLEO1</name>
<protein>
    <submittedName>
        <fullName evidence="2">Uncharacterized protein</fullName>
    </submittedName>
</protein>
<dbReference type="HOGENOM" id="CLU_1058125_0_0_1"/>
<dbReference type="InParanoid" id="A0A067NQ69"/>
<dbReference type="OrthoDB" id="10536774at2759"/>
<evidence type="ECO:0000313" key="2">
    <source>
        <dbReference type="EMBL" id="KDQ30079.1"/>
    </source>
</evidence>
<dbReference type="VEuPathDB" id="FungiDB:PLEOSDRAFT_154788"/>
<gene>
    <name evidence="2" type="ORF">PLEOSDRAFT_154788</name>
</gene>
<organism evidence="2 3">
    <name type="scientific">Pleurotus ostreatus (strain PC15)</name>
    <name type="common">Oyster mushroom</name>
    <dbReference type="NCBI Taxonomy" id="1137138"/>
    <lineage>
        <taxon>Eukaryota</taxon>
        <taxon>Fungi</taxon>
        <taxon>Dikarya</taxon>
        <taxon>Basidiomycota</taxon>
        <taxon>Agaricomycotina</taxon>
        <taxon>Agaricomycetes</taxon>
        <taxon>Agaricomycetidae</taxon>
        <taxon>Agaricales</taxon>
        <taxon>Pleurotineae</taxon>
        <taxon>Pleurotaceae</taxon>
        <taxon>Pleurotus</taxon>
    </lineage>
</organism>
<dbReference type="AlphaFoldDB" id="A0A067NQ69"/>
<dbReference type="EMBL" id="KL198006">
    <property type="protein sequence ID" value="KDQ30079.1"/>
    <property type="molecule type" value="Genomic_DNA"/>
</dbReference>
<feature type="region of interest" description="Disordered" evidence="1">
    <location>
        <begin position="93"/>
        <end position="115"/>
    </location>
</feature>
<evidence type="ECO:0000313" key="3">
    <source>
        <dbReference type="Proteomes" id="UP000027073"/>
    </source>
</evidence>
<accession>A0A067NQ69</accession>
<dbReference type="Proteomes" id="UP000027073">
    <property type="component" value="Unassembled WGS sequence"/>
</dbReference>
<feature type="region of interest" description="Disordered" evidence="1">
    <location>
        <begin position="1"/>
        <end position="52"/>
    </location>
</feature>
<evidence type="ECO:0000256" key="1">
    <source>
        <dbReference type="SAM" id="MobiDB-lite"/>
    </source>
</evidence>